<accession>A0AAU8H2V4</accession>
<reference evidence="2" key="1">
    <citation type="submission" date="2024-01" db="EMBL/GenBank/DDBJ databases">
        <title>The first autotrophic representatives of the genus Thermodesulfovibrio.</title>
        <authorList>
            <person name="Maltseva A.I."/>
            <person name="Elcheninov A.G."/>
            <person name="Kublanov I.V."/>
            <person name="Lebedinsky A.V."/>
            <person name="Frolov E.N."/>
        </authorList>
    </citation>
    <scope>NUCLEOTIDE SEQUENCE</scope>
    <source>
        <strain evidence="2">3462-1</strain>
    </source>
</reference>
<dbReference type="EMBL" id="CP144374">
    <property type="protein sequence ID" value="XCH49114.1"/>
    <property type="molecule type" value="Genomic_DNA"/>
</dbReference>
<gene>
    <name evidence="2" type="ORF">V4D31_02885</name>
</gene>
<evidence type="ECO:0000256" key="1">
    <source>
        <dbReference type="SAM" id="MobiDB-lite"/>
    </source>
</evidence>
<proteinExistence type="predicted"/>
<name>A0AAU8H2V4_9BACT</name>
<sequence length="81" mass="9564">MRQKPEKPSNLKVTEEDAKGRDASEMDSSQPRLIEEIKEPWWLIAMVDDASRYIYAEFHSSETVWVSMAVLRVYNIVNFHY</sequence>
<dbReference type="KEGG" id="tob:V4D31_02885"/>
<feature type="compositionally biased region" description="Basic and acidic residues" evidence="1">
    <location>
        <begin position="1"/>
        <end position="24"/>
    </location>
</feature>
<organism evidence="2">
    <name type="scientific">Thermodesulfovibrio obliviosus</name>
    <dbReference type="NCBI Taxonomy" id="3118332"/>
    <lineage>
        <taxon>Bacteria</taxon>
        <taxon>Pseudomonadati</taxon>
        <taxon>Nitrospirota</taxon>
        <taxon>Thermodesulfovibrionia</taxon>
        <taxon>Thermodesulfovibrionales</taxon>
        <taxon>Thermodesulfovibrionaceae</taxon>
        <taxon>Thermodesulfovibrio</taxon>
    </lineage>
</organism>
<dbReference type="AlphaFoldDB" id="A0AAU8H2V4"/>
<dbReference type="RefSeq" id="WP_353686748.1">
    <property type="nucleotide sequence ID" value="NZ_CP144374.1"/>
</dbReference>
<evidence type="ECO:0008006" key="3">
    <source>
        <dbReference type="Google" id="ProtNLM"/>
    </source>
</evidence>
<protein>
    <recommendedName>
        <fullName evidence="3">Integrase catalytic domain-containing protein</fullName>
    </recommendedName>
</protein>
<feature type="region of interest" description="Disordered" evidence="1">
    <location>
        <begin position="1"/>
        <end position="30"/>
    </location>
</feature>
<evidence type="ECO:0000313" key="2">
    <source>
        <dbReference type="EMBL" id="XCH49114.1"/>
    </source>
</evidence>